<evidence type="ECO:0000256" key="6">
    <source>
        <dbReference type="ARBA" id="ARBA00023136"/>
    </source>
</evidence>
<protein>
    <submittedName>
        <fullName evidence="9">TRAP dicarboxylate transporter, DctM subunit</fullName>
    </submittedName>
</protein>
<dbReference type="InterPro" id="IPR010656">
    <property type="entry name" value="DctM"/>
</dbReference>
<feature type="transmembrane region" description="Helical" evidence="7">
    <location>
        <begin position="281"/>
        <end position="299"/>
    </location>
</feature>
<feature type="domain" description="TRAP C4-dicarboxylate transport system permease DctM subunit" evidence="8">
    <location>
        <begin position="50"/>
        <end position="456"/>
    </location>
</feature>
<evidence type="ECO:0000259" key="8">
    <source>
        <dbReference type="Pfam" id="PF06808"/>
    </source>
</evidence>
<proteinExistence type="predicted"/>
<keyword evidence="2" id="KW-1003">Cell membrane</keyword>
<dbReference type="GO" id="GO:0022857">
    <property type="term" value="F:transmembrane transporter activity"/>
    <property type="evidence" value="ECO:0007669"/>
    <property type="project" value="TreeGrafter"/>
</dbReference>
<reference evidence="9 10" key="1">
    <citation type="journal article" date="2015" name="MBio">
        <title>Genome-Resolved Metagenomic Analysis Reveals Roles for Candidate Phyla and Other Microbial Community Members in Biogeochemical Transformations in Oil Reservoirs.</title>
        <authorList>
            <person name="Hu P."/>
            <person name="Tom L."/>
            <person name="Singh A."/>
            <person name="Thomas B.C."/>
            <person name="Baker B.J."/>
            <person name="Piceno Y.M."/>
            <person name="Andersen G.L."/>
            <person name="Banfield J.F."/>
        </authorList>
    </citation>
    <scope>NUCLEOTIDE SEQUENCE [LARGE SCALE GENOMIC DNA]</scope>
    <source>
        <strain evidence="9">46_26</strain>
    </source>
</reference>
<dbReference type="AlphaFoldDB" id="A0A101ERK5"/>
<dbReference type="PIRSF" id="PIRSF006066">
    <property type="entry name" value="HI0050"/>
    <property type="match status" value="1"/>
</dbReference>
<evidence type="ECO:0000313" key="10">
    <source>
        <dbReference type="Proteomes" id="UP000058636"/>
    </source>
</evidence>
<keyword evidence="6 7" id="KW-0472">Membrane</keyword>
<dbReference type="EMBL" id="LGFG01000012">
    <property type="protein sequence ID" value="KUK23622.1"/>
    <property type="molecule type" value="Genomic_DNA"/>
</dbReference>
<keyword evidence="5 7" id="KW-1133">Transmembrane helix</keyword>
<comment type="caution">
    <text evidence="9">The sequence shown here is derived from an EMBL/GenBank/DDBJ whole genome shotgun (WGS) entry which is preliminary data.</text>
</comment>
<keyword evidence="4 7" id="KW-0812">Transmembrane</keyword>
<evidence type="ECO:0000256" key="1">
    <source>
        <dbReference type="ARBA" id="ARBA00004429"/>
    </source>
</evidence>
<feature type="transmembrane region" description="Helical" evidence="7">
    <location>
        <begin position="205"/>
        <end position="232"/>
    </location>
</feature>
<feature type="transmembrane region" description="Helical" evidence="7">
    <location>
        <begin position="174"/>
        <end position="193"/>
    </location>
</feature>
<dbReference type="PANTHER" id="PTHR33362">
    <property type="entry name" value="SIALIC ACID TRAP TRANSPORTER PERMEASE PROTEIN SIAT-RELATED"/>
    <property type="match status" value="1"/>
</dbReference>
<feature type="transmembrane region" description="Helical" evidence="7">
    <location>
        <begin position="398"/>
        <end position="424"/>
    </location>
</feature>
<dbReference type="Pfam" id="PF06808">
    <property type="entry name" value="DctM"/>
    <property type="match status" value="1"/>
</dbReference>
<dbReference type="GO" id="GO:0005886">
    <property type="term" value="C:plasma membrane"/>
    <property type="evidence" value="ECO:0007669"/>
    <property type="project" value="UniProtKB-SubCell"/>
</dbReference>
<accession>A0A101ERK5</accession>
<feature type="transmembrane region" description="Helical" evidence="7">
    <location>
        <begin position="311"/>
        <end position="333"/>
    </location>
</feature>
<keyword evidence="3" id="KW-0997">Cell inner membrane</keyword>
<name>A0A101ERK5_9THEM</name>
<evidence type="ECO:0000313" key="9">
    <source>
        <dbReference type="EMBL" id="KUK23622.1"/>
    </source>
</evidence>
<feature type="transmembrane region" description="Helical" evidence="7">
    <location>
        <begin position="353"/>
        <end position="370"/>
    </location>
</feature>
<feature type="transmembrane region" description="Helical" evidence="7">
    <location>
        <begin position="87"/>
        <end position="108"/>
    </location>
</feature>
<dbReference type="PATRIC" id="fig|93930.3.peg.1063"/>
<feature type="transmembrane region" description="Helical" evidence="7">
    <location>
        <begin position="252"/>
        <end position="275"/>
    </location>
</feature>
<comment type="subcellular location">
    <subcellularLocation>
        <location evidence="1">Cell inner membrane</location>
        <topology evidence="1">Multi-pass membrane protein</topology>
    </subcellularLocation>
</comment>
<evidence type="ECO:0000256" key="5">
    <source>
        <dbReference type="ARBA" id="ARBA00022989"/>
    </source>
</evidence>
<dbReference type="Proteomes" id="UP000058636">
    <property type="component" value="Unassembled WGS sequence"/>
</dbReference>
<feature type="transmembrane region" description="Helical" evidence="7">
    <location>
        <begin position="375"/>
        <end position="392"/>
    </location>
</feature>
<dbReference type="PANTHER" id="PTHR33362:SF2">
    <property type="entry name" value="TRAP TRANSPORTER LARGE PERMEASE PROTEIN"/>
    <property type="match status" value="1"/>
</dbReference>
<feature type="transmembrane region" description="Helical" evidence="7">
    <location>
        <begin position="51"/>
        <end position="75"/>
    </location>
</feature>
<gene>
    <name evidence="9" type="ORF">XD57_0280</name>
</gene>
<dbReference type="NCBIfam" id="TIGR00786">
    <property type="entry name" value="dctM"/>
    <property type="match status" value="1"/>
</dbReference>
<evidence type="ECO:0000256" key="7">
    <source>
        <dbReference type="SAM" id="Phobius"/>
    </source>
</evidence>
<evidence type="ECO:0000256" key="4">
    <source>
        <dbReference type="ARBA" id="ARBA00022692"/>
    </source>
</evidence>
<feature type="transmembrane region" description="Helical" evidence="7">
    <location>
        <begin position="436"/>
        <end position="456"/>
    </location>
</feature>
<evidence type="ECO:0000256" key="3">
    <source>
        <dbReference type="ARBA" id="ARBA00022519"/>
    </source>
</evidence>
<evidence type="ECO:0000256" key="2">
    <source>
        <dbReference type="ARBA" id="ARBA00022475"/>
    </source>
</evidence>
<dbReference type="InterPro" id="IPR004681">
    <property type="entry name" value="TRAP_DctM"/>
</dbReference>
<organism evidence="9 10">
    <name type="scientific">Thermotoga petrophila</name>
    <dbReference type="NCBI Taxonomy" id="93929"/>
    <lineage>
        <taxon>Bacteria</taxon>
        <taxon>Thermotogati</taxon>
        <taxon>Thermotogota</taxon>
        <taxon>Thermotogae</taxon>
        <taxon>Thermotogales</taxon>
        <taxon>Thermotogaceae</taxon>
        <taxon>Thermotoga</taxon>
    </lineage>
</organism>
<sequence length="466" mass="50128">MMRSRTILRLLVLGALLFLLGIDVSFLMDFPFVRDIQRDTAGTILLLSNFFLTLMIGLPISLSLGFSALLTAFYLKIPAMIVFQKISAGINAFSLTAIPFFILAGQIMSEGGIASQIVEFSKLIVGRVRGGLAMVNIIASMFFGGVSGSSVADTSSIGAILIPAMEKEGYDREFSVAVTVTSSTQGIIIPPSHNMIIYSLAAGGVSIGALFMAGYIPGVMVGIAQMIVAYIIARKKNYPRAEKVPLKEALRIARNSILGLLVAIIIIVGIVAGIFTATEASVVAVVYAMVITLFVYRSLNLKSLVTVFKNATLTIAQVLFLIANASAFSYIMAYLRIPYTVAHGLLQITDNKYLLMLLINGVLLVLGMIMDMAPLILIVTPVLLPIVTQLGWSPIQFGIILLLNLSIGLCTPPVGNTLFVGCAVGKTTIEKVMKAIWPFYIAMIVVLLLVTYVPWFTMFLGSKFGG</sequence>